<dbReference type="Proteomes" id="UP001274830">
    <property type="component" value="Unassembled WGS sequence"/>
</dbReference>
<evidence type="ECO:0000259" key="2">
    <source>
        <dbReference type="Pfam" id="PF01738"/>
    </source>
</evidence>
<dbReference type="SUPFAM" id="SSF53474">
    <property type="entry name" value="alpha/beta-Hydrolases"/>
    <property type="match status" value="1"/>
</dbReference>
<feature type="domain" description="Dienelactone hydrolase" evidence="2">
    <location>
        <begin position="23"/>
        <end position="99"/>
    </location>
</feature>
<protein>
    <recommendedName>
        <fullName evidence="2">Dienelactone hydrolase domain-containing protein</fullName>
    </recommendedName>
</protein>
<dbReference type="PANTHER" id="PTHR47668">
    <property type="entry name" value="DIENELACTONE HYDROLASE FAMILY PROTEIN (AFU_ORTHOLOGUE AFUA_6G01940)"/>
    <property type="match status" value="1"/>
</dbReference>
<keyword evidence="4" id="KW-1185">Reference proteome</keyword>
<gene>
    <name evidence="3" type="ORF">LTR78_005754</name>
</gene>
<feature type="region of interest" description="Disordered" evidence="1">
    <location>
        <begin position="1"/>
        <end position="21"/>
    </location>
</feature>
<reference evidence="3" key="1">
    <citation type="submission" date="2023-07" db="EMBL/GenBank/DDBJ databases">
        <title>Black Yeasts Isolated from many extreme environments.</title>
        <authorList>
            <person name="Coleine C."/>
            <person name="Stajich J.E."/>
            <person name="Selbmann L."/>
        </authorList>
    </citation>
    <scope>NUCLEOTIDE SEQUENCE</scope>
    <source>
        <strain evidence="3">CCFEE 5485</strain>
    </source>
</reference>
<dbReference type="GO" id="GO:0016787">
    <property type="term" value="F:hydrolase activity"/>
    <property type="evidence" value="ECO:0007669"/>
    <property type="project" value="InterPro"/>
</dbReference>
<feature type="compositionally biased region" description="Acidic residues" evidence="1">
    <location>
        <begin position="7"/>
        <end position="17"/>
    </location>
</feature>
<dbReference type="Pfam" id="PF01738">
    <property type="entry name" value="DLH"/>
    <property type="match status" value="1"/>
</dbReference>
<dbReference type="Gene3D" id="3.40.50.1820">
    <property type="entry name" value="alpha/beta hydrolase"/>
    <property type="match status" value="1"/>
</dbReference>
<organism evidence="3 4">
    <name type="scientific">Recurvomyces mirabilis</name>
    <dbReference type="NCBI Taxonomy" id="574656"/>
    <lineage>
        <taxon>Eukaryota</taxon>
        <taxon>Fungi</taxon>
        <taxon>Dikarya</taxon>
        <taxon>Ascomycota</taxon>
        <taxon>Pezizomycotina</taxon>
        <taxon>Dothideomycetes</taxon>
        <taxon>Dothideomycetidae</taxon>
        <taxon>Mycosphaerellales</taxon>
        <taxon>Teratosphaeriaceae</taxon>
        <taxon>Recurvomyces</taxon>
    </lineage>
</organism>
<dbReference type="InterPro" id="IPR002925">
    <property type="entry name" value="Dienelactn_hydro"/>
</dbReference>
<evidence type="ECO:0000313" key="3">
    <source>
        <dbReference type="EMBL" id="KAK3674285.1"/>
    </source>
</evidence>
<sequence>MPMDGGPPDEDKMEEFCDGPGETQRTLRRIESLIVKFQKMYPKIRHWGLVGYCWGGYIVNFAIDKDSRFQAAVQCHTGWPPGVDVAQTVSAPLLALNSRDEPETDYREFKQACNSRTGLSTFRIWFMGGCPLVETSVSRV</sequence>
<evidence type="ECO:0000256" key="1">
    <source>
        <dbReference type="SAM" id="MobiDB-lite"/>
    </source>
</evidence>
<proteinExistence type="predicted"/>
<evidence type="ECO:0000313" key="4">
    <source>
        <dbReference type="Proteomes" id="UP001274830"/>
    </source>
</evidence>
<dbReference type="EMBL" id="JAUTXT010000020">
    <property type="protein sequence ID" value="KAK3674285.1"/>
    <property type="molecule type" value="Genomic_DNA"/>
</dbReference>
<dbReference type="InterPro" id="IPR029058">
    <property type="entry name" value="AB_hydrolase_fold"/>
</dbReference>
<dbReference type="PANTHER" id="PTHR47668:SF1">
    <property type="entry name" value="DIENELACTONE HYDROLASE DOMAIN-CONTAINING PROTEIN-RELATED"/>
    <property type="match status" value="1"/>
</dbReference>
<dbReference type="AlphaFoldDB" id="A0AAE0WM75"/>
<comment type="caution">
    <text evidence="3">The sequence shown here is derived from an EMBL/GenBank/DDBJ whole genome shotgun (WGS) entry which is preliminary data.</text>
</comment>
<accession>A0AAE0WM75</accession>
<name>A0AAE0WM75_9PEZI</name>